<accession>A0A858SWZ8</accession>
<keyword evidence="6 8" id="KW-0449">Lipoprotein</keyword>
<evidence type="ECO:0000313" key="9">
    <source>
        <dbReference type="Proteomes" id="UP000503308"/>
    </source>
</evidence>
<dbReference type="RefSeq" id="WP_169641787.1">
    <property type="nucleotide sequence ID" value="NZ_CP048788.1"/>
</dbReference>
<keyword evidence="2" id="KW-1003">Cell membrane</keyword>
<proteinExistence type="inferred from homology"/>
<evidence type="ECO:0000313" key="8">
    <source>
        <dbReference type="EMBL" id="QJF52567.1"/>
    </source>
</evidence>
<evidence type="ECO:0000256" key="6">
    <source>
        <dbReference type="ARBA" id="ARBA00023288"/>
    </source>
</evidence>
<gene>
    <name evidence="8" type="ORF">G3256_16010</name>
</gene>
<dbReference type="GO" id="GO:0009636">
    <property type="term" value="P:response to toxic substance"/>
    <property type="evidence" value="ECO:0007669"/>
    <property type="project" value="InterPro"/>
</dbReference>
<evidence type="ECO:0000256" key="5">
    <source>
        <dbReference type="ARBA" id="ARBA00023139"/>
    </source>
</evidence>
<comment type="similarity">
    <text evidence="1">Belongs to the EcnA/EcnB lipoprotein family.</text>
</comment>
<dbReference type="AlphaFoldDB" id="A0A858SWZ8"/>
<evidence type="ECO:0000256" key="3">
    <source>
        <dbReference type="ARBA" id="ARBA00022729"/>
    </source>
</evidence>
<keyword evidence="3 7" id="KW-0732">Signal</keyword>
<dbReference type="InterPro" id="IPR012556">
    <property type="entry name" value="Entericidin"/>
</dbReference>
<organism evidence="8 9">
    <name type="scientific">Roseobacter ponti</name>
    <dbReference type="NCBI Taxonomy" id="1891787"/>
    <lineage>
        <taxon>Bacteria</taxon>
        <taxon>Pseudomonadati</taxon>
        <taxon>Pseudomonadota</taxon>
        <taxon>Alphaproteobacteria</taxon>
        <taxon>Rhodobacterales</taxon>
        <taxon>Roseobacteraceae</taxon>
        <taxon>Roseobacter</taxon>
    </lineage>
</organism>
<keyword evidence="9" id="KW-1185">Reference proteome</keyword>
<reference evidence="8 9" key="1">
    <citation type="submission" date="2020-02" db="EMBL/GenBank/DDBJ databases">
        <title>Genome sequence of Roseobacter ponti.</title>
        <authorList>
            <person name="Hollensteiner J."/>
            <person name="Schneider D."/>
            <person name="Poehlein A."/>
            <person name="Daniel R."/>
        </authorList>
    </citation>
    <scope>NUCLEOTIDE SEQUENCE [LARGE SCALE GENOMIC DNA]</scope>
    <source>
        <strain evidence="8 9">DSM 106830</strain>
    </source>
</reference>
<feature type="signal peptide" evidence="7">
    <location>
        <begin position="1"/>
        <end position="15"/>
    </location>
</feature>
<evidence type="ECO:0000256" key="2">
    <source>
        <dbReference type="ARBA" id="ARBA00022475"/>
    </source>
</evidence>
<evidence type="ECO:0000256" key="4">
    <source>
        <dbReference type="ARBA" id="ARBA00023136"/>
    </source>
</evidence>
<keyword evidence="5" id="KW-0564">Palmitate</keyword>
<name>A0A858SWZ8_9RHOB</name>
<feature type="chain" id="PRO_5032881031" evidence="7">
    <location>
        <begin position="16"/>
        <end position="38"/>
    </location>
</feature>
<protein>
    <submittedName>
        <fullName evidence="8">Entericidin A/B family lipoprotein</fullName>
    </submittedName>
</protein>
<dbReference type="Pfam" id="PF08085">
    <property type="entry name" value="Entericidin"/>
    <property type="match status" value="1"/>
</dbReference>
<dbReference type="KEGG" id="rpon:G3256_16010"/>
<dbReference type="Proteomes" id="UP000503308">
    <property type="component" value="Chromosome"/>
</dbReference>
<dbReference type="EMBL" id="CP048788">
    <property type="protein sequence ID" value="QJF52567.1"/>
    <property type="molecule type" value="Genomic_DNA"/>
</dbReference>
<dbReference type="PROSITE" id="PS51257">
    <property type="entry name" value="PROKAR_LIPOPROTEIN"/>
    <property type="match status" value="1"/>
</dbReference>
<evidence type="ECO:0000256" key="1">
    <source>
        <dbReference type="ARBA" id="ARBA00010296"/>
    </source>
</evidence>
<dbReference type="GO" id="GO:0016020">
    <property type="term" value="C:membrane"/>
    <property type="evidence" value="ECO:0007669"/>
    <property type="project" value="InterPro"/>
</dbReference>
<sequence length="38" mass="3929">MLRLAILMTAVLALAACETTKGVGRDVQNAGEALDQAI</sequence>
<evidence type="ECO:0000256" key="7">
    <source>
        <dbReference type="SAM" id="SignalP"/>
    </source>
</evidence>
<keyword evidence="4" id="KW-0472">Membrane</keyword>